<gene>
    <name evidence="2" type="ORF">KDX31_16420</name>
</gene>
<accession>A0ABY5GTY8</accession>
<dbReference type="InterPro" id="IPR009476">
    <property type="entry name" value="DUF1097"/>
</dbReference>
<evidence type="ECO:0000313" key="2">
    <source>
        <dbReference type="EMBL" id="UTW02898.1"/>
    </source>
</evidence>
<dbReference type="Proteomes" id="UP001059950">
    <property type="component" value="Chromosome"/>
</dbReference>
<feature type="transmembrane region" description="Helical" evidence="1">
    <location>
        <begin position="84"/>
        <end position="102"/>
    </location>
</feature>
<dbReference type="Pfam" id="PF06496">
    <property type="entry name" value="DUF1097"/>
    <property type="match status" value="1"/>
</dbReference>
<feature type="transmembrane region" description="Helical" evidence="1">
    <location>
        <begin position="28"/>
        <end position="49"/>
    </location>
</feature>
<keyword evidence="1" id="KW-1133">Transmembrane helix</keyword>
<keyword evidence="1" id="KW-0812">Transmembrane</keyword>
<organism evidence="2 3">
    <name type="scientific">Amphritea atlantica</name>
    <dbReference type="NCBI Taxonomy" id="355243"/>
    <lineage>
        <taxon>Bacteria</taxon>
        <taxon>Pseudomonadati</taxon>
        <taxon>Pseudomonadota</taxon>
        <taxon>Gammaproteobacteria</taxon>
        <taxon>Oceanospirillales</taxon>
        <taxon>Oceanospirillaceae</taxon>
        <taxon>Amphritea</taxon>
    </lineage>
</organism>
<name>A0ABY5GTY8_9GAMM</name>
<reference evidence="2" key="1">
    <citation type="submission" date="2021-04" db="EMBL/GenBank/DDBJ databases">
        <title>Oceanospirillales bacteria with DddD are important DMSP degraders in coastal seawater.</title>
        <authorList>
            <person name="Liu J."/>
        </authorList>
    </citation>
    <scope>NUCLEOTIDE SEQUENCE</scope>
    <source>
        <strain evidence="2">GY6</strain>
    </source>
</reference>
<protein>
    <submittedName>
        <fullName evidence="2">DUF1097 domain-containing protein</fullName>
    </submittedName>
</protein>
<feature type="transmembrane region" description="Helical" evidence="1">
    <location>
        <begin position="107"/>
        <end position="126"/>
    </location>
</feature>
<sequence length="173" mass="17736">MNPLTATSLSIAIFGAIATWMALSPLSGFVLIWAIFIAWAAFAALGADITAFKNTVICGLFGVFIGWVGAISFVALPFAATLGVPLWAAIVVAITAFAVVFASNISLFGAVPASVLSYAATFAYLMQTEGKMSVGTLTSSSFENPLLIISLSVILGAVFGKLSTDVAGRVSAS</sequence>
<evidence type="ECO:0000313" key="3">
    <source>
        <dbReference type="Proteomes" id="UP001059950"/>
    </source>
</evidence>
<evidence type="ECO:0000256" key="1">
    <source>
        <dbReference type="SAM" id="Phobius"/>
    </source>
</evidence>
<feature type="transmembrane region" description="Helical" evidence="1">
    <location>
        <begin position="56"/>
        <end position="78"/>
    </location>
</feature>
<proteinExistence type="predicted"/>
<keyword evidence="3" id="KW-1185">Reference proteome</keyword>
<keyword evidence="1" id="KW-0472">Membrane</keyword>
<dbReference type="EMBL" id="CP073344">
    <property type="protein sequence ID" value="UTW02898.1"/>
    <property type="molecule type" value="Genomic_DNA"/>
</dbReference>
<feature type="transmembrane region" description="Helical" evidence="1">
    <location>
        <begin position="146"/>
        <end position="164"/>
    </location>
</feature>